<keyword evidence="1" id="KW-0812">Transmembrane</keyword>
<name>A0A0A9GFG1_ARUDO</name>
<organism evidence="2">
    <name type="scientific">Arundo donax</name>
    <name type="common">Giant reed</name>
    <name type="synonym">Donax arundinaceus</name>
    <dbReference type="NCBI Taxonomy" id="35708"/>
    <lineage>
        <taxon>Eukaryota</taxon>
        <taxon>Viridiplantae</taxon>
        <taxon>Streptophyta</taxon>
        <taxon>Embryophyta</taxon>
        <taxon>Tracheophyta</taxon>
        <taxon>Spermatophyta</taxon>
        <taxon>Magnoliopsida</taxon>
        <taxon>Liliopsida</taxon>
        <taxon>Poales</taxon>
        <taxon>Poaceae</taxon>
        <taxon>PACMAD clade</taxon>
        <taxon>Arundinoideae</taxon>
        <taxon>Arundineae</taxon>
        <taxon>Arundo</taxon>
    </lineage>
</organism>
<dbReference type="AlphaFoldDB" id="A0A0A9GFG1"/>
<reference evidence="2" key="1">
    <citation type="submission" date="2014-09" db="EMBL/GenBank/DDBJ databases">
        <authorList>
            <person name="Magalhaes I.L.F."/>
            <person name="Oliveira U."/>
            <person name="Santos F.R."/>
            <person name="Vidigal T.H.D.A."/>
            <person name="Brescovit A.D."/>
            <person name="Santos A.J."/>
        </authorList>
    </citation>
    <scope>NUCLEOTIDE SEQUENCE</scope>
    <source>
        <tissue evidence="2">Shoot tissue taken approximately 20 cm above the soil surface</tissue>
    </source>
</reference>
<proteinExistence type="predicted"/>
<reference evidence="2" key="2">
    <citation type="journal article" date="2015" name="Data Brief">
        <title>Shoot transcriptome of the giant reed, Arundo donax.</title>
        <authorList>
            <person name="Barrero R.A."/>
            <person name="Guerrero F.D."/>
            <person name="Moolhuijzen P."/>
            <person name="Goolsby J.A."/>
            <person name="Tidwell J."/>
            <person name="Bellgard S.E."/>
            <person name="Bellgard M.I."/>
        </authorList>
    </citation>
    <scope>NUCLEOTIDE SEQUENCE</scope>
    <source>
        <tissue evidence="2">Shoot tissue taken approximately 20 cm above the soil surface</tissue>
    </source>
</reference>
<keyword evidence="1" id="KW-0472">Membrane</keyword>
<dbReference type="EMBL" id="GBRH01174051">
    <property type="protein sequence ID" value="JAE23845.1"/>
    <property type="molecule type" value="Transcribed_RNA"/>
</dbReference>
<accession>A0A0A9GFG1</accession>
<keyword evidence="1" id="KW-1133">Transmembrane helix</keyword>
<evidence type="ECO:0000313" key="2">
    <source>
        <dbReference type="EMBL" id="JAE23845.1"/>
    </source>
</evidence>
<sequence length="33" mass="3673">MASFIHGFLMSCIANLFYYFPLLAGMCLLEQAG</sequence>
<feature type="transmembrane region" description="Helical" evidence="1">
    <location>
        <begin position="6"/>
        <end position="29"/>
    </location>
</feature>
<protein>
    <submittedName>
        <fullName evidence="2">Uncharacterized protein</fullName>
    </submittedName>
</protein>
<evidence type="ECO:0000256" key="1">
    <source>
        <dbReference type="SAM" id="Phobius"/>
    </source>
</evidence>